<comment type="similarity">
    <text evidence="6">Belongs to the Mrp/NBP35 ATP-binding proteins family.</text>
</comment>
<dbReference type="InterPro" id="IPR019591">
    <property type="entry name" value="Mrp/NBP35_ATP-bd"/>
</dbReference>
<dbReference type="InterPro" id="IPR044304">
    <property type="entry name" value="NUBPL-like"/>
</dbReference>
<dbReference type="GO" id="GO:0046872">
    <property type="term" value="F:metal ion binding"/>
    <property type="evidence" value="ECO:0007669"/>
    <property type="project" value="UniProtKB-KW"/>
</dbReference>
<reference evidence="8" key="1">
    <citation type="submission" date="2019-12" db="EMBL/GenBank/DDBJ databases">
        <title>Genome sequence of Babesia ovis.</title>
        <authorList>
            <person name="Yamagishi J."/>
            <person name="Sevinc F."/>
            <person name="Xuan X."/>
        </authorList>
    </citation>
    <scope>NUCLEOTIDE SEQUENCE</scope>
    <source>
        <strain evidence="8">Selcuk</strain>
    </source>
</reference>
<dbReference type="SUPFAM" id="SSF52540">
    <property type="entry name" value="P-loop containing nucleoside triphosphate hydrolases"/>
    <property type="match status" value="1"/>
</dbReference>
<dbReference type="OrthoDB" id="1741334at2759"/>
<accession>A0A9W5WTE0</accession>
<evidence type="ECO:0000256" key="6">
    <source>
        <dbReference type="ARBA" id="ARBA00024036"/>
    </source>
</evidence>
<feature type="region of interest" description="Disordered" evidence="7">
    <location>
        <begin position="304"/>
        <end position="332"/>
    </location>
</feature>
<keyword evidence="4" id="KW-0408">Iron</keyword>
<dbReference type="GO" id="GO:0005524">
    <property type="term" value="F:ATP binding"/>
    <property type="evidence" value="ECO:0007669"/>
    <property type="project" value="UniProtKB-KW"/>
</dbReference>
<dbReference type="GO" id="GO:0140663">
    <property type="term" value="F:ATP-dependent FeS chaperone activity"/>
    <property type="evidence" value="ECO:0007669"/>
    <property type="project" value="InterPro"/>
</dbReference>
<evidence type="ECO:0000256" key="3">
    <source>
        <dbReference type="ARBA" id="ARBA00022840"/>
    </source>
</evidence>
<feature type="compositionally biased region" description="Polar residues" evidence="7">
    <location>
        <begin position="304"/>
        <end position="313"/>
    </location>
</feature>
<dbReference type="InterPro" id="IPR027417">
    <property type="entry name" value="P-loop_NTPase"/>
</dbReference>
<dbReference type="Proteomes" id="UP001057455">
    <property type="component" value="Unassembled WGS sequence"/>
</dbReference>
<keyword evidence="5" id="KW-0411">Iron-sulfur</keyword>
<evidence type="ECO:0000256" key="5">
    <source>
        <dbReference type="ARBA" id="ARBA00023014"/>
    </source>
</evidence>
<dbReference type="PANTHER" id="PTHR42961">
    <property type="entry name" value="IRON-SULFUR PROTEIN NUBPL"/>
    <property type="match status" value="1"/>
</dbReference>
<keyword evidence="9" id="KW-1185">Reference proteome</keyword>
<organism evidence="8 9">
    <name type="scientific">Babesia ovis</name>
    <dbReference type="NCBI Taxonomy" id="5869"/>
    <lineage>
        <taxon>Eukaryota</taxon>
        <taxon>Sar</taxon>
        <taxon>Alveolata</taxon>
        <taxon>Apicomplexa</taxon>
        <taxon>Aconoidasida</taxon>
        <taxon>Piroplasmida</taxon>
        <taxon>Babesiidae</taxon>
        <taxon>Babesia</taxon>
    </lineage>
</organism>
<gene>
    <name evidence="8" type="ORF">BaOVIS_000830</name>
</gene>
<comment type="caution">
    <text evidence="8">The sequence shown here is derived from an EMBL/GenBank/DDBJ whole genome shotgun (WGS) entry which is preliminary data.</text>
</comment>
<dbReference type="PANTHER" id="PTHR42961:SF2">
    <property type="entry name" value="IRON-SULFUR PROTEIN NUBPL"/>
    <property type="match status" value="1"/>
</dbReference>
<evidence type="ECO:0000256" key="7">
    <source>
        <dbReference type="SAM" id="MobiDB-lite"/>
    </source>
</evidence>
<proteinExistence type="inferred from homology"/>
<dbReference type="InterPro" id="IPR033756">
    <property type="entry name" value="YlxH/NBP35"/>
</dbReference>
<dbReference type="InterPro" id="IPR000808">
    <property type="entry name" value="Mrp-like_CS"/>
</dbReference>
<dbReference type="EMBL" id="BLIY01000001">
    <property type="protein sequence ID" value="GFE52679.1"/>
    <property type="molecule type" value="Genomic_DNA"/>
</dbReference>
<dbReference type="Pfam" id="PF10609">
    <property type="entry name" value="ParA"/>
    <property type="match status" value="2"/>
</dbReference>
<keyword evidence="1" id="KW-0479">Metal-binding</keyword>
<evidence type="ECO:0000256" key="1">
    <source>
        <dbReference type="ARBA" id="ARBA00022723"/>
    </source>
</evidence>
<evidence type="ECO:0000313" key="8">
    <source>
        <dbReference type="EMBL" id="GFE52679.1"/>
    </source>
</evidence>
<dbReference type="Gene3D" id="3.40.50.300">
    <property type="entry name" value="P-loop containing nucleotide triphosphate hydrolases"/>
    <property type="match status" value="1"/>
</dbReference>
<keyword evidence="2" id="KW-0547">Nucleotide-binding</keyword>
<dbReference type="GO" id="GO:0016226">
    <property type="term" value="P:iron-sulfur cluster assembly"/>
    <property type="evidence" value="ECO:0007669"/>
    <property type="project" value="InterPro"/>
</dbReference>
<dbReference type="CDD" id="cd02037">
    <property type="entry name" value="Mrp_NBP35"/>
    <property type="match status" value="1"/>
</dbReference>
<feature type="compositionally biased region" description="Polar residues" evidence="7">
    <location>
        <begin position="322"/>
        <end position="332"/>
    </location>
</feature>
<name>A0A9W5WTE0_BABOV</name>
<evidence type="ECO:0000313" key="9">
    <source>
        <dbReference type="Proteomes" id="UP001057455"/>
    </source>
</evidence>
<sequence length="332" mass="36329">MHWNVSHIIAVHGCKGGVGKSTVTAGLALALKGHGCSVGICDLDIHGPNIAYILGTDNSYVRWKQVKLEEGGIKYDTHLTTTPKVRCVDSNDNNDKSISCCNDVCHDFDFTSEEPATTCLLEPKEVYGIKVMSFSFIKSERELGYAAFRGPMIDQIASELVFKTDWGQLDYLILDLPPGTGDIIITLMEDITVSALVAVTTPHQLSVNDLLKGVKLFQDHDVPIACLVENMSYFICNGCDKLHCLFGPSHAESAAKSLAIDTHICLPIMTCGTDFVKEFSSNKDALQKFGDIANVVISTMARTKTHGNTMKSTPRQHKTKKNSAPCSNEINW</sequence>
<keyword evidence="3" id="KW-0067">ATP-binding</keyword>
<evidence type="ECO:0000256" key="4">
    <source>
        <dbReference type="ARBA" id="ARBA00023004"/>
    </source>
</evidence>
<protein>
    <submittedName>
        <fullName evidence="8">MRP family domain-containing protein</fullName>
    </submittedName>
</protein>
<dbReference type="AlphaFoldDB" id="A0A9W5WTE0"/>
<dbReference type="PROSITE" id="PS01215">
    <property type="entry name" value="MRP"/>
    <property type="match status" value="1"/>
</dbReference>
<evidence type="ECO:0000256" key="2">
    <source>
        <dbReference type="ARBA" id="ARBA00022741"/>
    </source>
</evidence>
<dbReference type="GO" id="GO:0051539">
    <property type="term" value="F:4 iron, 4 sulfur cluster binding"/>
    <property type="evidence" value="ECO:0007669"/>
    <property type="project" value="TreeGrafter"/>
</dbReference>